<feature type="domain" description="Jacalin-type lectin" evidence="3">
    <location>
        <begin position="159"/>
        <end position="318"/>
    </location>
</feature>
<dbReference type="InterPro" id="IPR036404">
    <property type="entry name" value="Jacalin-like_lectin_dom_sf"/>
</dbReference>
<proteinExistence type="predicted"/>
<dbReference type="PROSITE" id="PS51752">
    <property type="entry name" value="JACALIN_LECTIN"/>
    <property type="match status" value="1"/>
</dbReference>
<dbReference type="AlphaFoldDB" id="A0A813PB50"/>
<keyword evidence="2" id="KW-0472">Membrane</keyword>
<dbReference type="Pfam" id="PF01419">
    <property type="entry name" value="Jacalin"/>
    <property type="match status" value="1"/>
</dbReference>
<dbReference type="EMBL" id="CAJOAZ010002813">
    <property type="protein sequence ID" value="CAF3961946.1"/>
    <property type="molecule type" value="Genomic_DNA"/>
</dbReference>
<dbReference type="SUPFAM" id="SSF51101">
    <property type="entry name" value="Mannose-binding lectins"/>
    <property type="match status" value="1"/>
</dbReference>
<sequence length="323" mass="37703">MQPLHDQVVQDQKEDKSVSQTFLKQINNDGNYRNIINSNNTNINPLTIAVGNKNILSSKSKEIQPYFHKSFRINKQSLIIIIILLILIFGTIMLISIIKTTVIHKSSLKIQCDDILEEQKKNNKTIQSLNETILEKNRQIQQVNNQLTLLNKKKYNSLVIEGREFGSTHGTHFDDSTHSYFTSSHYLNGIIARDNKDDLESYQFYYSSSSDNQERITSERHGKQTLSFIKDYYFENYKKIQRVEGQYLNKTIAFSNGTNLTLPIITGLRFYTTKGDASPTYVGEEGEMFEEEYEGYTLWYVTGRSDQYIYQLQFYWYRTSDID</sequence>
<protein>
    <recommendedName>
        <fullName evidence="3">Jacalin-type lectin domain-containing protein</fullName>
    </recommendedName>
</protein>
<evidence type="ECO:0000256" key="1">
    <source>
        <dbReference type="SAM" id="Coils"/>
    </source>
</evidence>
<organism evidence="4 6">
    <name type="scientific">Adineta steineri</name>
    <dbReference type="NCBI Taxonomy" id="433720"/>
    <lineage>
        <taxon>Eukaryota</taxon>
        <taxon>Metazoa</taxon>
        <taxon>Spiralia</taxon>
        <taxon>Gnathifera</taxon>
        <taxon>Rotifera</taxon>
        <taxon>Eurotatoria</taxon>
        <taxon>Bdelloidea</taxon>
        <taxon>Adinetida</taxon>
        <taxon>Adinetidae</taxon>
        <taxon>Adineta</taxon>
    </lineage>
</organism>
<feature type="coiled-coil region" evidence="1">
    <location>
        <begin position="126"/>
        <end position="153"/>
    </location>
</feature>
<reference evidence="4" key="1">
    <citation type="submission" date="2021-02" db="EMBL/GenBank/DDBJ databases">
        <authorList>
            <person name="Nowell W R."/>
        </authorList>
    </citation>
    <scope>NUCLEOTIDE SEQUENCE</scope>
</reference>
<evidence type="ECO:0000313" key="4">
    <source>
        <dbReference type="EMBL" id="CAF0752263.1"/>
    </source>
</evidence>
<dbReference type="InterPro" id="IPR001229">
    <property type="entry name" value="Jacalin-like_lectin_dom"/>
</dbReference>
<dbReference type="Proteomes" id="UP000663844">
    <property type="component" value="Unassembled WGS sequence"/>
</dbReference>
<evidence type="ECO:0000259" key="3">
    <source>
        <dbReference type="PROSITE" id="PS51752"/>
    </source>
</evidence>
<dbReference type="EMBL" id="CAJNOG010000013">
    <property type="protein sequence ID" value="CAF0752263.1"/>
    <property type="molecule type" value="Genomic_DNA"/>
</dbReference>
<dbReference type="Proteomes" id="UP000663845">
    <property type="component" value="Unassembled WGS sequence"/>
</dbReference>
<comment type="caution">
    <text evidence="4">The sequence shown here is derived from an EMBL/GenBank/DDBJ whole genome shotgun (WGS) entry which is preliminary data.</text>
</comment>
<evidence type="ECO:0000313" key="5">
    <source>
        <dbReference type="EMBL" id="CAF3961946.1"/>
    </source>
</evidence>
<evidence type="ECO:0000256" key="2">
    <source>
        <dbReference type="SAM" id="Phobius"/>
    </source>
</evidence>
<keyword evidence="2" id="KW-0812">Transmembrane</keyword>
<keyword evidence="1" id="KW-0175">Coiled coil</keyword>
<evidence type="ECO:0000313" key="6">
    <source>
        <dbReference type="Proteomes" id="UP000663845"/>
    </source>
</evidence>
<feature type="transmembrane region" description="Helical" evidence="2">
    <location>
        <begin position="78"/>
        <end position="98"/>
    </location>
</feature>
<gene>
    <name evidence="4" type="ORF">JYZ213_LOCUS2560</name>
    <name evidence="5" type="ORF">OXD698_LOCUS27309</name>
</gene>
<keyword evidence="2" id="KW-1133">Transmembrane helix</keyword>
<dbReference type="Gene3D" id="2.100.10.30">
    <property type="entry name" value="Jacalin-like lectin domain"/>
    <property type="match status" value="1"/>
</dbReference>
<name>A0A813PB50_9BILA</name>
<dbReference type="SMART" id="SM00915">
    <property type="entry name" value="Jacalin"/>
    <property type="match status" value="1"/>
</dbReference>
<accession>A0A813PB50</accession>